<sequence>MTTPIRTKFAWILIVVMIAQALIPIGRGEAEEENGFHWDQQVIDLLSPGEGELHVSWAPYFEHPNVSYTLSLRTGTEWTELAADGHTEWTRWARVGLSDAAAYELTLVATDGDSGEPLSELSRQFTLADLEEQPPFAWDAAPAIEYREDSTVHVQWNANLVPTITHYYVYVFGEGDFFWSSPRRAQGSALSVETPELAPGHYAVWLVAGSTNMVTGIESIVSSHYAVLHVSGEGEPEGDGLPPYWPADAEVALETSSSASLTLGWPQAVDEVASYRVLLDDAERTTVPADTHQVVLDGLISGRQYKISIIAKDTAGASSVPLTGMFQTGSAPLQLQWSAPQTMKGPDRYLIGGSDMQLEMRGDAGYEAEVSVAYQSWLDDAGQLTDQRHARHQSIPVVENPAEPGTYSGVLALEDALAIAEVTGLTGLLHQDGAAHGDPVEVEVGLSVTGRIAIIVQPEGGAISPVSLVLEAGGDRHVQTAPEGGTYTFRDVLPDRSYQATARQVDGGRVLKQWQTAPVQASRVVQETIGGIGNASLQVAVRDHTGQPAPDARVTLMRTDRTSLGRMTTDAQGVAAFDGLPLLEGDQLLASVVQVPAHARNIRDVPVTLQAGLNAIEIALERRPEVRFYGTVVHRTDPLGGFPLVFVQDHPTRPGEKVMQRVTTDATGSYEVYLYAGNVAVEGATTDYKIASMQRQVGAADEEWNFTTGKNDAVEIGYTVHTKIAGGDWVAREGSDMTSQERASYQPFLYDQRGRLIRQGNLYPLSATGEAGDRFQLCMEHTRYNLMSSCQEITVDHMRSGHAAFYMETDGGQVTARLDDVLLGGTWTMTVVDEEGRFNRTYPVPADGRWQEHLPYSGQYVMRLTKRAQVQQQICITCSVMPQPQPPEVSGAQAGESVAIPFVVPLGGGVDLGTLNLSSGDPAPERQGLLIQSAALSPGAVFNLRLALPAAALPSQARQAIGLELPAHTRLVPNSFMLGGEPLDSAQWTLEDEGRLLLVQADALAEGDDLLLHATLELGKDYEAPEAVFRAFLTDSTEPVEHLGQQRLPVRHILMDVPPRTVNPATDVFGWAVPGSTVRVYHNQELLGQTEAVSDGTWSLKVDLPSASTDFIYILSASATLGDQVWMADSKAVWYRENAPHVESVRLSSDGSVNTFYPQTGISRVPYTINYGLLAIDVRFEDPEAVSGVAVRIGGSVLQTVFNAATGYYTAATMVSHQNISRFNGPVYVSYNEVPQSSAAPVAIRTEAELRKALPWWMKDVVLPGEQGVDIARSPQEETRSLNLMIPQLGEQAAAEATITVREDVDYDIAGKPRMSGDGMTIYGYDMEIIKGANYRSPFAEPLTGWRDSRQMLLNYMSQAADPGSSYTIRVTTYQEYDGDQSLAAADAKRSHSVQTLAFPYAKVAAGIIEAEIKAYDHYSTASGSKGFLDLLDSLDKEIEHVYAACGTGAAQGYHSQLENIMEDAMLGEAGKWAAMGAGTAAGALLPGAGLLATGLIFTSTYFYGKIIDKKIQDRIQEVKRNVQQDEECKEDEPEPKPSKPAPEDELVADPQWIFDPSGYVYEAVPGNRLTDVKATLLHDDEDREAWVEWDAQAYGQINPQWTDHAGRYAWDVPQGRWQVRYEKYGYATAYSGELTVLPPHFDVNIPLVSLQPAEVERVYSDDGGRSVTISFTKHMDVALFLLHPPLVRRDDAAIDGAWQPVNAADGEAGQLARRFSLQLAPEEQLRPDDLLQVVINSQVTGYNYLPVSGALEFDVRVTEADEHAPEVPAAVAASAGDRAIYVSWRDPADPDLSGIDVQWRLPGEPSYHSMQVDKNVQYAVINNLLPHTSYELRISASDEQGNRSAYHELTGSAGEAVLYAGELHIPPVAQAAATPRSDRLEVRWQEPPGSQWQEVRVNWRDTLQEGETKGVRVPKGMQNFVITGLSPGRTYEVTLTVEDEAGNESLPVYLNTATTKAAPPAPPLYEAPAPEVEDWIAWKELEAGKALSWSQGELLVRLLHTLPSSTEGGLRIVKREGLARPREERYWAPGYGYELGLSPAGQSDWGGPLLMQFRVMGLPPSVDVHKLGLYRLVDEHSAQWAYVGGVWNASAERLEAQVAQEGLYAVMAFQPTYRDTHNHWAMLAVERLAAHHIIVGVDAERFAPARSITRAEMAALLIRQLERETGETMAVEAGILTGYRDVDADKWHWPILQQAASSGLMTGAGGYLRPDDSLTREEAAVLILRTMELARAGAATEQPGGESLAFTDQADIAQWARQAVHTLADLRVVNGFPDGSFGPQRMLTRAQAASLIWEMYQLQR</sequence>
<comment type="caution">
    <text evidence="5">The sequence shown here is derived from an EMBL/GenBank/DDBJ whole genome shotgun (WGS) entry which is preliminary data.</text>
</comment>
<name>A0A927GRT2_9BACL</name>
<dbReference type="PANTHER" id="PTHR46708:SF2">
    <property type="entry name" value="FIBRONECTIN TYPE-III DOMAIN-CONTAINING PROTEIN"/>
    <property type="match status" value="1"/>
</dbReference>
<dbReference type="InterPro" id="IPR003961">
    <property type="entry name" value="FN3_dom"/>
</dbReference>
<dbReference type="Proteomes" id="UP000621560">
    <property type="component" value="Unassembled WGS sequence"/>
</dbReference>
<dbReference type="CDD" id="cd00063">
    <property type="entry name" value="FN3"/>
    <property type="match status" value="3"/>
</dbReference>
<feature type="compositionally biased region" description="Acidic residues" evidence="2">
    <location>
        <begin position="1525"/>
        <end position="1534"/>
    </location>
</feature>
<dbReference type="InterPro" id="IPR013783">
    <property type="entry name" value="Ig-like_fold"/>
</dbReference>
<feature type="domain" description="Fibronectin type-III" evidence="3">
    <location>
        <begin position="1867"/>
        <end position="1959"/>
    </location>
</feature>
<organism evidence="5 6">
    <name type="scientific">Paenibacillus sabuli</name>
    <dbReference type="NCBI Taxonomy" id="2772509"/>
    <lineage>
        <taxon>Bacteria</taxon>
        <taxon>Bacillati</taxon>
        <taxon>Bacillota</taxon>
        <taxon>Bacilli</taxon>
        <taxon>Bacillales</taxon>
        <taxon>Paenibacillaceae</taxon>
        <taxon>Paenibacillus</taxon>
    </lineage>
</organism>
<dbReference type="Pfam" id="PF00041">
    <property type="entry name" value="fn3"/>
    <property type="match status" value="3"/>
</dbReference>
<proteinExistence type="predicted"/>
<keyword evidence="6" id="KW-1185">Reference proteome</keyword>
<feature type="domain" description="SLH" evidence="4">
    <location>
        <begin position="2176"/>
        <end position="2238"/>
    </location>
</feature>
<feature type="region of interest" description="Disordered" evidence="2">
    <location>
        <begin position="1522"/>
        <end position="1546"/>
    </location>
</feature>
<dbReference type="SMART" id="SM00060">
    <property type="entry name" value="FN3"/>
    <property type="match status" value="4"/>
</dbReference>
<keyword evidence="1" id="KW-0677">Repeat</keyword>
<dbReference type="InterPro" id="IPR001119">
    <property type="entry name" value="SLH_dom"/>
</dbReference>
<dbReference type="PROSITE" id="PS50853">
    <property type="entry name" value="FN3"/>
    <property type="match status" value="3"/>
</dbReference>
<dbReference type="Pfam" id="PF00395">
    <property type="entry name" value="SLH"/>
    <property type="match status" value="3"/>
</dbReference>
<evidence type="ECO:0000313" key="5">
    <source>
        <dbReference type="EMBL" id="MBD2845310.1"/>
    </source>
</evidence>
<dbReference type="PROSITE" id="PS51272">
    <property type="entry name" value="SLH"/>
    <property type="match status" value="3"/>
</dbReference>
<evidence type="ECO:0000259" key="4">
    <source>
        <dbReference type="PROSITE" id="PS51272"/>
    </source>
</evidence>
<feature type="domain" description="Fibronectin type-III" evidence="3">
    <location>
        <begin position="1765"/>
        <end position="1857"/>
    </location>
</feature>
<gene>
    <name evidence="5" type="ORF">IDH44_08920</name>
</gene>
<evidence type="ECO:0000256" key="1">
    <source>
        <dbReference type="ARBA" id="ARBA00022737"/>
    </source>
</evidence>
<dbReference type="SUPFAM" id="SSF49265">
    <property type="entry name" value="Fibronectin type III"/>
    <property type="match status" value="3"/>
</dbReference>
<protein>
    <submittedName>
        <fullName evidence="5">S-layer homology domain-containing protein</fullName>
    </submittedName>
</protein>
<evidence type="ECO:0000313" key="6">
    <source>
        <dbReference type="Proteomes" id="UP000621560"/>
    </source>
</evidence>
<dbReference type="PANTHER" id="PTHR46708">
    <property type="entry name" value="TENASCIN"/>
    <property type="match status" value="1"/>
</dbReference>
<dbReference type="Gene3D" id="2.60.40.10">
    <property type="entry name" value="Immunoglobulins"/>
    <property type="match status" value="4"/>
</dbReference>
<feature type="domain" description="SLH" evidence="4">
    <location>
        <begin position="2109"/>
        <end position="2172"/>
    </location>
</feature>
<dbReference type="InterPro" id="IPR050991">
    <property type="entry name" value="ECM_Regulatory_Proteins"/>
</dbReference>
<dbReference type="RefSeq" id="WP_190916806.1">
    <property type="nucleotide sequence ID" value="NZ_JACXIZ010000015.1"/>
</dbReference>
<evidence type="ECO:0000256" key="2">
    <source>
        <dbReference type="SAM" id="MobiDB-lite"/>
    </source>
</evidence>
<accession>A0A927GRT2</accession>
<reference evidence="5" key="1">
    <citation type="submission" date="2020-09" db="EMBL/GenBank/DDBJ databases">
        <title>A novel bacterium of genus Paenibacillus, isolated from South China Sea.</title>
        <authorList>
            <person name="Huang H."/>
            <person name="Mo K."/>
            <person name="Hu Y."/>
        </authorList>
    </citation>
    <scope>NUCLEOTIDE SEQUENCE</scope>
    <source>
        <strain evidence="5">IB182496</strain>
    </source>
</reference>
<dbReference type="EMBL" id="JACXIZ010000015">
    <property type="protein sequence ID" value="MBD2845310.1"/>
    <property type="molecule type" value="Genomic_DNA"/>
</dbReference>
<evidence type="ECO:0000259" key="3">
    <source>
        <dbReference type="PROSITE" id="PS50853"/>
    </source>
</evidence>
<dbReference type="InterPro" id="IPR036116">
    <property type="entry name" value="FN3_sf"/>
</dbReference>
<feature type="domain" description="SLH" evidence="4">
    <location>
        <begin position="2244"/>
        <end position="2301"/>
    </location>
</feature>
<feature type="domain" description="Fibronectin type-III" evidence="3">
    <location>
        <begin position="247"/>
        <end position="331"/>
    </location>
</feature>